<dbReference type="Gene3D" id="1.10.1370.30">
    <property type="match status" value="1"/>
</dbReference>
<proteinExistence type="inferred from homology"/>
<dbReference type="EMBL" id="JAPHEH010000001">
    <property type="protein sequence ID" value="MDG4474632.1"/>
    <property type="molecule type" value="Genomic_DNA"/>
</dbReference>
<dbReference type="PRINTS" id="PR00998">
    <property type="entry name" value="CRBOXYPTASET"/>
</dbReference>
<keyword evidence="1" id="KW-0645">Protease</keyword>
<dbReference type="PROSITE" id="PS52034">
    <property type="entry name" value="PEPTIDASE_M32"/>
    <property type="match status" value="1"/>
</dbReference>
<dbReference type="PANTHER" id="PTHR34217">
    <property type="entry name" value="METAL-DEPENDENT CARBOXYPEPTIDASE"/>
    <property type="match status" value="1"/>
</dbReference>
<feature type="binding site" evidence="2">
    <location>
        <position position="288"/>
    </location>
    <ligand>
        <name>Zn(2+)</name>
        <dbReference type="ChEBI" id="CHEBI:29105"/>
        <note>catalytic</note>
    </ligand>
</feature>
<reference evidence="4" key="2">
    <citation type="submission" date="2022-10" db="EMBL/GenBank/DDBJ databases">
        <authorList>
            <person name="Aronson H.S."/>
        </authorList>
    </citation>
    <scope>NUCLEOTIDE SEQUENCE</scope>
    <source>
        <strain evidence="4">RS19-109</strain>
    </source>
</reference>
<dbReference type="AlphaFoldDB" id="A0A9X4MKR6"/>
<dbReference type="SUPFAM" id="SSF55486">
    <property type="entry name" value="Metalloproteases ('zincins'), catalytic domain"/>
    <property type="match status" value="1"/>
</dbReference>
<dbReference type="RefSeq" id="WP_307631613.1">
    <property type="nucleotide sequence ID" value="NZ_JAPHEH010000001.1"/>
</dbReference>
<sequence>MKPLAQLRKYSAELVDLHHALALMQWDQEVRMPRLAGEDRASQFATLSALVHRREVAPELGGLLAEVEAQKGNLSVEECALLRVMRRSYEQNTRLPEEFVAEFSRLTSQAQMRWLEAREQSDFTIFQPLLERLVALSRQQAEYLGYAVHPYDALLDLYEEGLTTAQVTRMFGELQAPLVAMVKKFAGRLTPLSFNEPFSLAGQEQFAEHLLVAMGFDFSRGCLARSAHPFTTTLGHHDRRITNRYAPESLDFIFGALHEGGHALYEQGIDERLAHTHLDDGVSLGIHESQSRFWENVVGRGNPFWQRFFPELQQAFPAQFSLLGLTEFVRGINAVTPGLIRVDADEVTYNLHVLIRFEIEKGLIEGSVQVADLPGIWREKYRDYLGVEVPSDAEGVLQDIHWSHGSFGYFPTYTIGNLAAAQIWEAYKQYDPGFQQTLADGNLSKVREWLVREIHGHGSVYLPEALLVRVTGAPLSAQPFLAYLEEKFSTLIG</sequence>
<dbReference type="CDD" id="cd06460">
    <property type="entry name" value="M32_Taq"/>
    <property type="match status" value="1"/>
</dbReference>
<reference evidence="4" key="1">
    <citation type="journal article" date="2022" name="bioRxiv">
        <title>Thiovibrio frasassiensisgen. nov., sp. nov., an autotrophic, elemental sulfur disproportionating bacterium isolated from sulfidic karst sediment, and proposal of Thiovibrionaceae fam. nov.</title>
        <authorList>
            <person name="Aronson H."/>
            <person name="Thomas C."/>
            <person name="Bhattacharyya M."/>
            <person name="Eckstein S."/>
            <person name="Jensen S."/>
            <person name="Barco R."/>
            <person name="Macalady J."/>
            <person name="Amend J."/>
        </authorList>
    </citation>
    <scope>NUCLEOTIDE SEQUENCE</scope>
    <source>
        <strain evidence="4">RS19-109</strain>
    </source>
</reference>
<accession>A0A9X4MKR6</accession>
<dbReference type="InterPro" id="IPR001333">
    <property type="entry name" value="Peptidase_M32_Taq"/>
</dbReference>
<comment type="catalytic activity">
    <reaction evidence="1">
        <text>Release of a C-terminal amino acid with broad specificity, except for -Pro.</text>
        <dbReference type="EC" id="3.4.17.19"/>
    </reaction>
</comment>
<keyword evidence="1" id="KW-0378">Hydrolase</keyword>
<comment type="cofactor">
    <cofactor evidence="2">
        <name>Zn(2+)</name>
        <dbReference type="ChEBI" id="CHEBI:29105"/>
    </cofactor>
    <text evidence="2">Binds 1 zinc ion per subunit.</text>
</comment>
<gene>
    <name evidence="4" type="ORF">OLX77_00480</name>
</gene>
<feature type="binding site" evidence="2">
    <location>
        <position position="258"/>
    </location>
    <ligand>
        <name>Zn(2+)</name>
        <dbReference type="ChEBI" id="CHEBI:29105"/>
        <note>catalytic</note>
    </ligand>
</feature>
<protein>
    <recommendedName>
        <fullName evidence="1">Metal-dependent carboxypeptidase</fullName>
        <ecNumber evidence="1">3.4.17.19</ecNumber>
    </recommendedName>
</protein>
<keyword evidence="5" id="KW-1185">Reference proteome</keyword>
<comment type="similarity">
    <text evidence="1">Belongs to the peptidase M32 family.</text>
</comment>
<feature type="active site" description="Proton donor/acceptor" evidence="3">
    <location>
        <position position="259"/>
    </location>
</feature>
<keyword evidence="1 2" id="KW-0479">Metal-binding</keyword>
<evidence type="ECO:0000256" key="1">
    <source>
        <dbReference type="PIRNR" id="PIRNR006615"/>
    </source>
</evidence>
<dbReference type="GO" id="GO:0046872">
    <property type="term" value="F:metal ion binding"/>
    <property type="evidence" value="ECO:0007669"/>
    <property type="project" value="UniProtKB-KW"/>
</dbReference>
<comment type="function">
    <text evidence="1">Broad specificity carboxypetidase that releases amino acids sequentially from the C-terminus, including neutral, aromatic, polar and basic residues.</text>
</comment>
<keyword evidence="1 4" id="KW-0121">Carboxypeptidase</keyword>
<dbReference type="Proteomes" id="UP001154240">
    <property type="component" value="Unassembled WGS sequence"/>
</dbReference>
<organism evidence="4 5">
    <name type="scientific">Thiovibrio frasassiensis</name>
    <dbReference type="NCBI Taxonomy" id="2984131"/>
    <lineage>
        <taxon>Bacteria</taxon>
        <taxon>Pseudomonadati</taxon>
        <taxon>Thermodesulfobacteriota</taxon>
        <taxon>Desulfobulbia</taxon>
        <taxon>Desulfobulbales</taxon>
        <taxon>Thiovibrionaceae</taxon>
        <taxon>Thiovibrio</taxon>
    </lineage>
</organism>
<dbReference type="EC" id="3.4.17.19" evidence="1"/>
<evidence type="ECO:0000256" key="3">
    <source>
        <dbReference type="PIRSR" id="PIRSR006615-2"/>
    </source>
</evidence>
<dbReference type="Pfam" id="PF02074">
    <property type="entry name" value="Peptidase_M32"/>
    <property type="match status" value="1"/>
</dbReference>
<evidence type="ECO:0000313" key="5">
    <source>
        <dbReference type="Proteomes" id="UP001154240"/>
    </source>
</evidence>
<keyword evidence="1" id="KW-0482">Metalloprotease</keyword>
<dbReference type="GO" id="GO:0004181">
    <property type="term" value="F:metallocarboxypeptidase activity"/>
    <property type="evidence" value="ECO:0007669"/>
    <property type="project" value="UniProtKB-UniRule"/>
</dbReference>
<name>A0A9X4MKR6_9BACT</name>
<evidence type="ECO:0000313" key="4">
    <source>
        <dbReference type="EMBL" id="MDG4474632.1"/>
    </source>
</evidence>
<keyword evidence="2" id="KW-0862">Zinc</keyword>
<comment type="caution">
    <text evidence="4">The sequence shown here is derived from an EMBL/GenBank/DDBJ whole genome shotgun (WGS) entry which is preliminary data.</text>
</comment>
<evidence type="ECO:0000256" key="2">
    <source>
        <dbReference type="PIRSR" id="PIRSR006615-1"/>
    </source>
</evidence>
<dbReference type="PIRSF" id="PIRSF006615">
    <property type="entry name" value="Zn_crbxpep_Taq"/>
    <property type="match status" value="1"/>
</dbReference>
<feature type="binding site" evidence="2">
    <location>
        <position position="262"/>
    </location>
    <ligand>
        <name>Zn(2+)</name>
        <dbReference type="ChEBI" id="CHEBI:29105"/>
        <note>catalytic</note>
    </ligand>
</feature>
<dbReference type="GO" id="GO:0006508">
    <property type="term" value="P:proteolysis"/>
    <property type="evidence" value="ECO:0007669"/>
    <property type="project" value="UniProtKB-UniRule"/>
</dbReference>
<dbReference type="PANTHER" id="PTHR34217:SF1">
    <property type="entry name" value="CARBOXYPEPTIDASE 1"/>
    <property type="match status" value="1"/>
</dbReference>